<keyword evidence="4 7" id="KW-0812">Transmembrane</keyword>
<sequence>MNGAPPKSNKEPKEIREVQAVARSQRLRQFWRVIPEAGYKMRREFFVGKDTGLFHQKTVSKSMQETMATDPSVMMDMLKKNLSGMVPQFAMGMVVNFFFNGFVMGKVPFALSPRFKPMLQRGIDLASLDVSYFTSLSYYILLMFGLRGVFSLVFREDTIDDSELMRRQMNPMANQMTFDAEQAFKAERTALQTLDHEWELDSAEERAADVLKAILGKTV</sequence>
<evidence type="ECO:0000256" key="6">
    <source>
        <dbReference type="ARBA" id="ARBA00023136"/>
    </source>
</evidence>
<dbReference type="SMART" id="SM01415">
    <property type="entry name" value="DUF106"/>
    <property type="match status" value="1"/>
</dbReference>
<dbReference type="Pfam" id="PF01956">
    <property type="entry name" value="EMC3_TMCO1"/>
    <property type="match status" value="1"/>
</dbReference>
<evidence type="ECO:0000256" key="5">
    <source>
        <dbReference type="ARBA" id="ARBA00022989"/>
    </source>
</evidence>
<dbReference type="InterPro" id="IPR002809">
    <property type="entry name" value="EMC3/TMCO1"/>
</dbReference>
<feature type="transmembrane region" description="Helical" evidence="7">
    <location>
        <begin position="131"/>
        <end position="154"/>
    </location>
</feature>
<comment type="caution">
    <text evidence="8">The sequence shown here is derived from an EMBL/GenBank/DDBJ whole genome shotgun (WGS) entry which is preliminary data.</text>
</comment>
<keyword evidence="6 7" id="KW-0472">Membrane</keyword>
<keyword evidence="9" id="KW-1185">Reference proteome</keyword>
<evidence type="ECO:0000256" key="4">
    <source>
        <dbReference type="ARBA" id="ARBA00022692"/>
    </source>
</evidence>
<organism evidence="8 9">
    <name type="scientific">Chlamydomonas eustigma</name>
    <dbReference type="NCBI Taxonomy" id="1157962"/>
    <lineage>
        <taxon>Eukaryota</taxon>
        <taxon>Viridiplantae</taxon>
        <taxon>Chlorophyta</taxon>
        <taxon>core chlorophytes</taxon>
        <taxon>Chlorophyceae</taxon>
        <taxon>CS clade</taxon>
        <taxon>Chlamydomonadales</taxon>
        <taxon>Chlamydomonadaceae</taxon>
        <taxon>Chlamydomonas</taxon>
    </lineage>
</organism>
<reference evidence="8 9" key="1">
    <citation type="submission" date="2017-08" db="EMBL/GenBank/DDBJ databases">
        <title>Acidophilic green algal genome provides insights into adaptation to an acidic environment.</title>
        <authorList>
            <person name="Hirooka S."/>
            <person name="Hirose Y."/>
            <person name="Kanesaki Y."/>
            <person name="Higuchi S."/>
            <person name="Fujiwara T."/>
            <person name="Onuma R."/>
            <person name="Era A."/>
            <person name="Ohbayashi R."/>
            <person name="Uzuka A."/>
            <person name="Nozaki H."/>
            <person name="Yoshikawa H."/>
            <person name="Miyagishima S.Y."/>
        </authorList>
    </citation>
    <scope>NUCLEOTIDE SEQUENCE [LARGE SCALE GENOMIC DNA]</scope>
    <source>
        <strain evidence="8 9">NIES-2499</strain>
    </source>
</reference>
<protein>
    <recommendedName>
        <fullName evidence="3">ER membrane protein complex subunit 3</fullName>
    </recommendedName>
</protein>
<keyword evidence="5 7" id="KW-1133">Transmembrane helix</keyword>
<comment type="subcellular location">
    <subcellularLocation>
        <location evidence="1">Membrane</location>
        <topology evidence="1">Multi-pass membrane protein</topology>
    </subcellularLocation>
</comment>
<dbReference type="PANTHER" id="PTHR13116">
    <property type="entry name" value="ER MEMBRANE PROTEIN COMPLEX SUBUNIT 3"/>
    <property type="match status" value="1"/>
</dbReference>
<evidence type="ECO:0000256" key="2">
    <source>
        <dbReference type="ARBA" id="ARBA00005376"/>
    </source>
</evidence>
<evidence type="ECO:0000313" key="9">
    <source>
        <dbReference type="Proteomes" id="UP000232323"/>
    </source>
</evidence>
<dbReference type="AlphaFoldDB" id="A0A250WZ43"/>
<evidence type="ECO:0000256" key="1">
    <source>
        <dbReference type="ARBA" id="ARBA00004141"/>
    </source>
</evidence>
<name>A0A250WZ43_9CHLO</name>
<accession>A0A250WZ43</accession>
<dbReference type="STRING" id="1157962.A0A250WZ43"/>
<dbReference type="OrthoDB" id="6745403at2759"/>
<gene>
    <name evidence="8" type="ORF">CEUSTIGMA_g3325.t1</name>
</gene>
<evidence type="ECO:0000256" key="3">
    <source>
        <dbReference type="ARBA" id="ARBA00020822"/>
    </source>
</evidence>
<dbReference type="InterPro" id="IPR008568">
    <property type="entry name" value="EMC3"/>
</dbReference>
<dbReference type="Proteomes" id="UP000232323">
    <property type="component" value="Unassembled WGS sequence"/>
</dbReference>
<feature type="transmembrane region" description="Helical" evidence="7">
    <location>
        <begin position="89"/>
        <end position="111"/>
    </location>
</feature>
<comment type="similarity">
    <text evidence="2">Belongs to the EMC3 family.</text>
</comment>
<evidence type="ECO:0000256" key="7">
    <source>
        <dbReference type="SAM" id="Phobius"/>
    </source>
</evidence>
<dbReference type="EMBL" id="BEGY01000014">
    <property type="protein sequence ID" value="GAX75882.1"/>
    <property type="molecule type" value="Genomic_DNA"/>
</dbReference>
<dbReference type="GO" id="GO:0034975">
    <property type="term" value="P:protein folding in endoplasmic reticulum"/>
    <property type="evidence" value="ECO:0007669"/>
    <property type="project" value="TreeGrafter"/>
</dbReference>
<dbReference type="PANTHER" id="PTHR13116:SF5">
    <property type="entry name" value="ER MEMBRANE PROTEIN COMPLEX SUBUNIT 3"/>
    <property type="match status" value="1"/>
</dbReference>
<proteinExistence type="inferred from homology"/>
<evidence type="ECO:0000313" key="8">
    <source>
        <dbReference type="EMBL" id="GAX75882.1"/>
    </source>
</evidence>
<dbReference type="GO" id="GO:0072546">
    <property type="term" value="C:EMC complex"/>
    <property type="evidence" value="ECO:0007669"/>
    <property type="project" value="TreeGrafter"/>
</dbReference>